<feature type="transmembrane region" description="Helical" evidence="6">
    <location>
        <begin position="725"/>
        <end position="744"/>
    </location>
</feature>
<dbReference type="RefSeq" id="WP_107493649.1">
    <property type="nucleotide sequence ID" value="NZ_PZKC01000007.1"/>
</dbReference>
<gene>
    <name evidence="8" type="ORF">C8261_10475</name>
</gene>
<protein>
    <recommendedName>
        <fullName evidence="7">Membrane transport protein MMPL domain-containing protein</fullName>
    </recommendedName>
</protein>
<dbReference type="AlphaFoldDB" id="A0A2T4IEX2"/>
<comment type="caution">
    <text evidence="8">The sequence shown here is derived from an EMBL/GenBank/DDBJ whole genome shotgun (WGS) entry which is preliminary data.</text>
</comment>
<dbReference type="OrthoDB" id="9780358at2"/>
<reference evidence="8 9" key="2">
    <citation type="submission" date="2018-04" db="EMBL/GenBank/DDBJ databases">
        <title>Thauera lacus sp. nov., isolated from an saline lake in Inner Mongolia, China.</title>
        <authorList>
            <person name="Liang Q.-Y."/>
        </authorList>
    </citation>
    <scope>NUCLEOTIDE SEQUENCE [LARGE SCALE GENOMIC DNA]</scope>
    <source>
        <strain evidence="8 9">D20</strain>
    </source>
</reference>
<evidence type="ECO:0000256" key="5">
    <source>
        <dbReference type="ARBA" id="ARBA00023136"/>
    </source>
</evidence>
<dbReference type="InterPro" id="IPR050545">
    <property type="entry name" value="Mycobact_MmpL"/>
</dbReference>
<feature type="transmembrane region" description="Helical" evidence="6">
    <location>
        <begin position="246"/>
        <end position="265"/>
    </location>
</feature>
<feature type="transmembrane region" description="Helical" evidence="6">
    <location>
        <begin position="667"/>
        <end position="686"/>
    </location>
</feature>
<evidence type="ECO:0000259" key="7">
    <source>
        <dbReference type="Pfam" id="PF03176"/>
    </source>
</evidence>
<organism evidence="8 9">
    <name type="scientific">Pseudothauera lacus</name>
    <dbReference type="NCBI Taxonomy" id="2136175"/>
    <lineage>
        <taxon>Bacteria</taxon>
        <taxon>Pseudomonadati</taxon>
        <taxon>Pseudomonadota</taxon>
        <taxon>Betaproteobacteria</taxon>
        <taxon>Rhodocyclales</taxon>
        <taxon>Zoogloeaceae</taxon>
        <taxon>Pseudothauera</taxon>
    </lineage>
</organism>
<keyword evidence="3 6" id="KW-0812">Transmembrane</keyword>
<keyword evidence="2" id="KW-1003">Cell membrane</keyword>
<dbReference type="InterPro" id="IPR004869">
    <property type="entry name" value="MMPL_dom"/>
</dbReference>
<keyword evidence="9" id="KW-1185">Reference proteome</keyword>
<feature type="transmembrane region" description="Helical" evidence="6">
    <location>
        <begin position="299"/>
        <end position="320"/>
    </location>
</feature>
<dbReference type="PANTHER" id="PTHR33406">
    <property type="entry name" value="MEMBRANE PROTEIN MJ1562-RELATED"/>
    <property type="match status" value="1"/>
</dbReference>
<feature type="transmembrane region" description="Helical" evidence="6">
    <location>
        <begin position="641"/>
        <end position="660"/>
    </location>
</feature>
<dbReference type="PANTHER" id="PTHR33406:SF13">
    <property type="entry name" value="MEMBRANE PROTEIN YDFJ"/>
    <property type="match status" value="1"/>
</dbReference>
<evidence type="ECO:0000256" key="6">
    <source>
        <dbReference type="SAM" id="Phobius"/>
    </source>
</evidence>
<feature type="transmembrane region" description="Helical" evidence="6">
    <location>
        <begin position="365"/>
        <end position="394"/>
    </location>
</feature>
<feature type="transmembrane region" description="Helical" evidence="6">
    <location>
        <begin position="692"/>
        <end position="713"/>
    </location>
</feature>
<proteinExistence type="predicted"/>
<keyword evidence="5 6" id="KW-0472">Membrane</keyword>
<dbReference type="Pfam" id="PF03176">
    <property type="entry name" value="MMPL"/>
    <property type="match status" value="1"/>
</dbReference>
<evidence type="ECO:0000313" key="9">
    <source>
        <dbReference type="Proteomes" id="UP000241193"/>
    </source>
</evidence>
<dbReference type="EMBL" id="PZKC01000007">
    <property type="protein sequence ID" value="PTD96329.1"/>
    <property type="molecule type" value="Genomic_DNA"/>
</dbReference>
<sequence>MSRRHRLFALGAWLLLVAILGTVVSRASFTADMSVFLPAEPTAEQRLLVDQLRDGLVSRLILVGISGGSAQGRADSSRALAAALHEDARFVSVNNGAATHLEADRQWLFEHRYALSPAVDAQRFSVDGLRAALSDTLALLASPVGMLARPLVTRDPTGELLTVLATLERDQQPHSADGIWVSADGESALLLAFTRAQGGDLDGQEAAIAALRSAFAASATDPGLRLELSGPGVFAVHSRAAIKGDVTRIALIGSTLIVALLLLVYRSVPVLLLGLLPVISGALAGIAAVSLGFGVVHGLTLGFGTTLIGEAVDYAIYLFVQSGHEDDEGSRARAAFWPTIRLGLLTSLCGFCALLASGFPGLAQLGLYSIAGLATAALVTRFLLPALLPAGFALRDLRPLGERLGGALAHARRLRWAVVVLAAAAAAVLASQRGQLWNDELLALSPVPAADQALDLRLRAELGAPDVRYLIVVDGADAEAALQAAEALAPTLEQLVAEGVLAGWDGPNRYLPSLATQRQRLAALPARDQLAERLHAATAGLPLRAERLGEFLDEVDAARQRPPQGPAELAGTSLALAVEGLLLATDHGWRALLPLRAPEDGAHHIDADAVRAALAGSAQSALFIDLKHESDALYGGYLDEALRLSLGGVAVITVLLAFFLRSTRALVQVMLPLAAAVLVVSAALVLAGRQLILLHLVGMLLVVAVGSNYALFFARSGGTPAPRTLASLLFATLTTMTGFGLLAFSQVPVLQAIGITVGPGALLALLFSAALSDGKTAR</sequence>
<name>A0A2T4IEX2_9RHOO</name>
<evidence type="ECO:0000313" key="8">
    <source>
        <dbReference type="EMBL" id="PTD96329.1"/>
    </source>
</evidence>
<keyword evidence="4 6" id="KW-1133">Transmembrane helix</keyword>
<feature type="transmembrane region" description="Helical" evidence="6">
    <location>
        <begin position="340"/>
        <end position="359"/>
    </location>
</feature>
<evidence type="ECO:0000256" key="1">
    <source>
        <dbReference type="ARBA" id="ARBA00004651"/>
    </source>
</evidence>
<feature type="transmembrane region" description="Helical" evidence="6">
    <location>
        <begin position="414"/>
        <end position="432"/>
    </location>
</feature>
<accession>A0A2T4IEX2</accession>
<evidence type="ECO:0000256" key="4">
    <source>
        <dbReference type="ARBA" id="ARBA00022989"/>
    </source>
</evidence>
<dbReference type="Gene3D" id="1.20.1640.10">
    <property type="entry name" value="Multidrug efflux transporter AcrB transmembrane domain"/>
    <property type="match status" value="2"/>
</dbReference>
<feature type="domain" description="Membrane transport protein MMPL" evidence="7">
    <location>
        <begin position="174"/>
        <end position="388"/>
    </location>
</feature>
<evidence type="ECO:0000256" key="3">
    <source>
        <dbReference type="ARBA" id="ARBA00022692"/>
    </source>
</evidence>
<feature type="transmembrane region" description="Helical" evidence="6">
    <location>
        <begin position="750"/>
        <end position="771"/>
    </location>
</feature>
<evidence type="ECO:0000256" key="2">
    <source>
        <dbReference type="ARBA" id="ARBA00022475"/>
    </source>
</evidence>
<feature type="transmembrane region" description="Helical" evidence="6">
    <location>
        <begin position="272"/>
        <end position="293"/>
    </location>
</feature>
<comment type="subcellular location">
    <subcellularLocation>
        <location evidence="1">Cell membrane</location>
        <topology evidence="1">Multi-pass membrane protein</topology>
    </subcellularLocation>
</comment>
<reference evidence="8 9" key="1">
    <citation type="submission" date="2018-03" db="EMBL/GenBank/DDBJ databases">
        <authorList>
            <person name="Keele B.F."/>
        </authorList>
    </citation>
    <scope>NUCLEOTIDE SEQUENCE [LARGE SCALE GENOMIC DNA]</scope>
    <source>
        <strain evidence="8 9">D20</strain>
    </source>
</reference>
<dbReference type="Proteomes" id="UP000241193">
    <property type="component" value="Unassembled WGS sequence"/>
</dbReference>
<dbReference type="SUPFAM" id="SSF82866">
    <property type="entry name" value="Multidrug efflux transporter AcrB transmembrane domain"/>
    <property type="match status" value="2"/>
</dbReference>
<dbReference type="GO" id="GO:0005886">
    <property type="term" value="C:plasma membrane"/>
    <property type="evidence" value="ECO:0007669"/>
    <property type="project" value="UniProtKB-SubCell"/>
</dbReference>